<accession>A0A251N080</accession>
<dbReference type="AlphaFoldDB" id="A0A251N080"/>
<dbReference type="Proteomes" id="UP000006882">
    <property type="component" value="Chromosome G8"/>
</dbReference>
<dbReference type="EMBL" id="CM007658">
    <property type="protein sequence ID" value="ONH92745.1"/>
    <property type="molecule type" value="Genomic_DNA"/>
</dbReference>
<keyword evidence="2" id="KW-1185">Reference proteome</keyword>
<protein>
    <submittedName>
        <fullName evidence="1">Uncharacterized protein</fullName>
    </submittedName>
</protein>
<proteinExistence type="predicted"/>
<sequence>MTLHETLENRSSTLDLIIVKLKLDEGEPALLVRHPIHPPLVYLPSTSHIPYNLFHVNILVPNLINSRQERDGTVPHVPCMVDELVLHLRLIIVAPQGRVPVIDLKGTLPNRASTFKVLMGLLPLRILDPVSDIPPHAPDLVF</sequence>
<reference evidence="1 2" key="1">
    <citation type="journal article" date="2013" name="Nat. Genet.">
        <title>The high-quality draft genome of peach (Prunus persica) identifies unique patterns of genetic diversity, domestication and genome evolution.</title>
        <authorList>
            <consortium name="International Peach Genome Initiative"/>
            <person name="Verde I."/>
            <person name="Abbott A.G."/>
            <person name="Scalabrin S."/>
            <person name="Jung S."/>
            <person name="Shu S."/>
            <person name="Marroni F."/>
            <person name="Zhebentyayeva T."/>
            <person name="Dettori M.T."/>
            <person name="Grimwood J."/>
            <person name="Cattonaro F."/>
            <person name="Zuccolo A."/>
            <person name="Rossini L."/>
            <person name="Jenkins J."/>
            <person name="Vendramin E."/>
            <person name="Meisel L.A."/>
            <person name="Decroocq V."/>
            <person name="Sosinski B."/>
            <person name="Prochnik S."/>
            <person name="Mitros T."/>
            <person name="Policriti A."/>
            <person name="Cipriani G."/>
            <person name="Dondini L."/>
            <person name="Ficklin S."/>
            <person name="Goodstein D.M."/>
            <person name="Xuan P."/>
            <person name="Del Fabbro C."/>
            <person name="Aramini V."/>
            <person name="Copetti D."/>
            <person name="Gonzalez S."/>
            <person name="Horner D.S."/>
            <person name="Falchi R."/>
            <person name="Lucas S."/>
            <person name="Mica E."/>
            <person name="Maldonado J."/>
            <person name="Lazzari B."/>
            <person name="Bielenberg D."/>
            <person name="Pirona R."/>
            <person name="Miculan M."/>
            <person name="Barakat A."/>
            <person name="Testolin R."/>
            <person name="Stella A."/>
            <person name="Tartarini S."/>
            <person name="Tonutti P."/>
            <person name="Arus P."/>
            <person name="Orellana A."/>
            <person name="Wells C."/>
            <person name="Main D."/>
            <person name="Vizzotto G."/>
            <person name="Silva H."/>
            <person name="Salamini F."/>
            <person name="Schmutz J."/>
            <person name="Morgante M."/>
            <person name="Rokhsar D.S."/>
        </authorList>
    </citation>
    <scope>NUCLEOTIDE SEQUENCE [LARGE SCALE GENOMIC DNA]</scope>
    <source>
        <strain evidence="2">cv. Nemared</strain>
    </source>
</reference>
<organism evidence="1 2">
    <name type="scientific">Prunus persica</name>
    <name type="common">Peach</name>
    <name type="synonym">Amygdalus persica</name>
    <dbReference type="NCBI Taxonomy" id="3760"/>
    <lineage>
        <taxon>Eukaryota</taxon>
        <taxon>Viridiplantae</taxon>
        <taxon>Streptophyta</taxon>
        <taxon>Embryophyta</taxon>
        <taxon>Tracheophyta</taxon>
        <taxon>Spermatophyta</taxon>
        <taxon>Magnoliopsida</taxon>
        <taxon>eudicotyledons</taxon>
        <taxon>Gunneridae</taxon>
        <taxon>Pentapetalae</taxon>
        <taxon>rosids</taxon>
        <taxon>fabids</taxon>
        <taxon>Rosales</taxon>
        <taxon>Rosaceae</taxon>
        <taxon>Amygdaloideae</taxon>
        <taxon>Amygdaleae</taxon>
        <taxon>Prunus</taxon>
    </lineage>
</organism>
<dbReference type="Gramene" id="ONH92745">
    <property type="protein sequence ID" value="ONH92745"/>
    <property type="gene ID" value="PRUPE_8G193000"/>
</dbReference>
<name>A0A251N080_PRUPE</name>
<evidence type="ECO:0000313" key="2">
    <source>
        <dbReference type="Proteomes" id="UP000006882"/>
    </source>
</evidence>
<evidence type="ECO:0000313" key="1">
    <source>
        <dbReference type="EMBL" id="ONH92745.1"/>
    </source>
</evidence>
<gene>
    <name evidence="1" type="ORF">PRUPE_8G193000</name>
</gene>